<proteinExistence type="predicted"/>
<name>A0A5C4XK37_9DEIO</name>
<protein>
    <submittedName>
        <fullName evidence="2">Uncharacterized protein</fullName>
    </submittedName>
</protein>
<organism evidence="2 3">
    <name type="scientific">Deinococcus radiopugnans ATCC 19172</name>
    <dbReference type="NCBI Taxonomy" id="585398"/>
    <lineage>
        <taxon>Bacteria</taxon>
        <taxon>Thermotogati</taxon>
        <taxon>Deinococcota</taxon>
        <taxon>Deinococci</taxon>
        <taxon>Deinococcales</taxon>
        <taxon>Deinococcaceae</taxon>
        <taxon>Deinococcus</taxon>
    </lineage>
</organism>
<comment type="caution">
    <text evidence="2">The sequence shown here is derived from an EMBL/GenBank/DDBJ whole genome shotgun (WGS) entry which is preliminary data.</text>
</comment>
<evidence type="ECO:0000313" key="1">
    <source>
        <dbReference type="EMBL" id="MBB6018829.1"/>
    </source>
</evidence>
<reference evidence="1 4" key="2">
    <citation type="submission" date="2020-08" db="EMBL/GenBank/DDBJ databases">
        <title>Genomic Encyclopedia of Type Strains, Phase IV (KMG-IV): sequencing the most valuable type-strain genomes for metagenomic binning, comparative biology and taxonomic classification.</title>
        <authorList>
            <person name="Goeker M."/>
        </authorList>
    </citation>
    <scope>NUCLEOTIDE SEQUENCE [LARGE SCALE GENOMIC DNA]</scope>
    <source>
        <strain evidence="1 4">DSM 12027</strain>
    </source>
</reference>
<gene>
    <name evidence="2" type="ORF">FHR04_20185</name>
    <name evidence="1" type="ORF">HNQ04_004110</name>
</gene>
<evidence type="ECO:0000313" key="2">
    <source>
        <dbReference type="EMBL" id="TNM63211.1"/>
    </source>
</evidence>
<dbReference type="EMBL" id="VDMO01000046">
    <property type="protein sequence ID" value="TNM63211.1"/>
    <property type="molecule type" value="Genomic_DNA"/>
</dbReference>
<dbReference type="AlphaFoldDB" id="A0A5C4XK37"/>
<keyword evidence="4" id="KW-1185">Reference proteome</keyword>
<dbReference type="RefSeq" id="WP_139404977.1">
    <property type="nucleotide sequence ID" value="NZ_JACHEW010000046.1"/>
</dbReference>
<dbReference type="Proteomes" id="UP000629870">
    <property type="component" value="Unassembled WGS sequence"/>
</dbReference>
<accession>A0A5C4XK37</accession>
<dbReference type="Proteomes" id="UP000313988">
    <property type="component" value="Unassembled WGS sequence"/>
</dbReference>
<evidence type="ECO:0000313" key="3">
    <source>
        <dbReference type="Proteomes" id="UP000313988"/>
    </source>
</evidence>
<reference evidence="2 3" key="1">
    <citation type="submission" date="2019-06" db="EMBL/GenBank/DDBJ databases">
        <title>Genome sequence of Deinococcus radiopugnans ATCC 19172.</title>
        <authorList>
            <person name="Maclea K.S."/>
            <person name="Maynard C.R."/>
        </authorList>
    </citation>
    <scope>NUCLEOTIDE SEQUENCE [LARGE SCALE GENOMIC DNA]</scope>
    <source>
        <strain evidence="2 3">ATCC 19172</strain>
    </source>
</reference>
<evidence type="ECO:0000313" key="4">
    <source>
        <dbReference type="Proteomes" id="UP000629870"/>
    </source>
</evidence>
<sequence length="80" mass="8614">MTARGPKLPRCTYEIKRGGQLELVEAGQVPELAAHLVAAGLDQDTATAAAYLLAHHKARVTAAQWSIRWVGKIKKQAPSP</sequence>
<dbReference type="EMBL" id="JACHEW010000046">
    <property type="protein sequence ID" value="MBB6018829.1"/>
    <property type="molecule type" value="Genomic_DNA"/>
</dbReference>